<feature type="transmembrane region" description="Helical" evidence="1">
    <location>
        <begin position="137"/>
        <end position="158"/>
    </location>
</feature>
<sequence length="173" mass="19938">MNLKLIYRWIPAIISMDIIFYLSSQTYHQQDIRPKLQEFLPDKQQIINTFSGVSFNYGSSHIGINNLGVYGFIEFFIRKTAHFSIYFILAICVAFALQSKSKLRISLYTVVFCFLYACSDEFHQSITGDRTPLFSDVIVDTIGSVFGLILFLIIFVTLQRRKRAHRSLKSTLG</sequence>
<keyword evidence="1" id="KW-0812">Transmembrane</keyword>
<feature type="domain" description="VanZ-like" evidence="2">
    <location>
        <begin position="10"/>
        <end position="154"/>
    </location>
</feature>
<accession>A0A4Q9DXU1</accession>
<gene>
    <name evidence="3" type="ORF">EYB31_00180</name>
</gene>
<dbReference type="Pfam" id="PF04892">
    <property type="entry name" value="VanZ"/>
    <property type="match status" value="1"/>
</dbReference>
<comment type="caution">
    <text evidence="3">The sequence shown here is derived from an EMBL/GenBank/DDBJ whole genome shotgun (WGS) entry which is preliminary data.</text>
</comment>
<protein>
    <submittedName>
        <fullName evidence="3">VanZ family protein</fullName>
    </submittedName>
</protein>
<evidence type="ECO:0000313" key="4">
    <source>
        <dbReference type="Proteomes" id="UP000293142"/>
    </source>
</evidence>
<keyword evidence="1" id="KW-0472">Membrane</keyword>
<dbReference type="InterPro" id="IPR006976">
    <property type="entry name" value="VanZ-like"/>
</dbReference>
<evidence type="ECO:0000256" key="1">
    <source>
        <dbReference type="SAM" id="Phobius"/>
    </source>
</evidence>
<proteinExistence type="predicted"/>
<dbReference type="OrthoDB" id="291892at2"/>
<keyword evidence="1" id="KW-1133">Transmembrane helix</keyword>
<dbReference type="AlphaFoldDB" id="A0A4Q9DXU1"/>
<reference evidence="3 4" key="1">
    <citation type="submission" date="2019-02" db="EMBL/GenBank/DDBJ databases">
        <title>Paenibacillus sp. nov., isolated from surface-sterilized tissue of Thalictrum simplex L.</title>
        <authorList>
            <person name="Tuo L."/>
        </authorList>
    </citation>
    <scope>NUCLEOTIDE SEQUENCE [LARGE SCALE GENOMIC DNA]</scope>
    <source>
        <strain evidence="3 4">N2SHLJ1</strain>
    </source>
</reference>
<dbReference type="RefSeq" id="WP_131011249.1">
    <property type="nucleotide sequence ID" value="NZ_SIRE01000001.1"/>
</dbReference>
<keyword evidence="4" id="KW-1185">Reference proteome</keyword>
<name>A0A4Q9DXU1_9BACL</name>
<feature type="transmembrane region" description="Helical" evidence="1">
    <location>
        <begin position="80"/>
        <end position="97"/>
    </location>
</feature>
<dbReference type="NCBIfam" id="NF037970">
    <property type="entry name" value="vanZ_1"/>
    <property type="match status" value="1"/>
</dbReference>
<organism evidence="3 4">
    <name type="scientific">Paenibacillus thalictri</name>
    <dbReference type="NCBI Taxonomy" id="2527873"/>
    <lineage>
        <taxon>Bacteria</taxon>
        <taxon>Bacillati</taxon>
        <taxon>Bacillota</taxon>
        <taxon>Bacilli</taxon>
        <taxon>Bacillales</taxon>
        <taxon>Paenibacillaceae</taxon>
        <taxon>Paenibacillus</taxon>
    </lineage>
</organism>
<feature type="transmembrane region" description="Helical" evidence="1">
    <location>
        <begin position="6"/>
        <end position="23"/>
    </location>
</feature>
<dbReference type="PIRSF" id="PIRSF019083">
    <property type="entry name" value="UCP019083_VanZ"/>
    <property type="match status" value="1"/>
</dbReference>
<dbReference type="InterPro" id="IPR016747">
    <property type="entry name" value="Phosphotransbutyrylase"/>
</dbReference>
<dbReference type="Proteomes" id="UP000293142">
    <property type="component" value="Unassembled WGS sequence"/>
</dbReference>
<evidence type="ECO:0000259" key="2">
    <source>
        <dbReference type="Pfam" id="PF04892"/>
    </source>
</evidence>
<evidence type="ECO:0000313" key="3">
    <source>
        <dbReference type="EMBL" id="TBL81964.1"/>
    </source>
</evidence>
<dbReference type="EMBL" id="SIRE01000001">
    <property type="protein sequence ID" value="TBL81964.1"/>
    <property type="molecule type" value="Genomic_DNA"/>
</dbReference>